<dbReference type="EMBL" id="BKBC01000026">
    <property type="protein sequence ID" value="GEQ21579.1"/>
    <property type="molecule type" value="Genomic_DNA"/>
</dbReference>
<dbReference type="AlphaFoldDB" id="A0A512TMT4"/>
<feature type="transmembrane region" description="Helical" evidence="1">
    <location>
        <begin position="24"/>
        <end position="46"/>
    </location>
</feature>
<evidence type="ECO:0000256" key="1">
    <source>
        <dbReference type="SAM" id="Phobius"/>
    </source>
</evidence>
<sequence>MIRYRLKMSNHVFYHNSVSPEPNYIISFNILQKSLAIFTLLIIYLIMTIRKDKNIYPIIT</sequence>
<evidence type="ECO:0000313" key="3">
    <source>
        <dbReference type="Proteomes" id="UP000321089"/>
    </source>
</evidence>
<keyword evidence="1" id="KW-1133">Transmembrane helix</keyword>
<name>A0A512TMT4_CLOBU</name>
<accession>A0A512TMT4</accession>
<protein>
    <submittedName>
        <fullName evidence="2">Uncharacterized protein</fullName>
    </submittedName>
</protein>
<keyword evidence="1" id="KW-0472">Membrane</keyword>
<keyword evidence="1" id="KW-0812">Transmembrane</keyword>
<organism evidence="2 3">
    <name type="scientific">Clostridium butyricum</name>
    <dbReference type="NCBI Taxonomy" id="1492"/>
    <lineage>
        <taxon>Bacteria</taxon>
        <taxon>Bacillati</taxon>
        <taxon>Bacillota</taxon>
        <taxon>Clostridia</taxon>
        <taxon>Eubacteriales</taxon>
        <taxon>Clostridiaceae</taxon>
        <taxon>Clostridium</taxon>
    </lineage>
</organism>
<gene>
    <name evidence="2" type="ORF">CBU02nite_20850</name>
</gene>
<proteinExistence type="predicted"/>
<comment type="caution">
    <text evidence="2">The sequence shown here is derived from an EMBL/GenBank/DDBJ whole genome shotgun (WGS) entry which is preliminary data.</text>
</comment>
<evidence type="ECO:0000313" key="2">
    <source>
        <dbReference type="EMBL" id="GEQ21579.1"/>
    </source>
</evidence>
<reference evidence="2 3" key="1">
    <citation type="submission" date="2019-07" db="EMBL/GenBank/DDBJ databases">
        <title>Whole genome shotgun sequence of Clostridium butyricum NBRC 3858.</title>
        <authorList>
            <person name="Hosoyama A."/>
            <person name="Uohara A."/>
            <person name="Ohji S."/>
            <person name="Ichikawa N."/>
        </authorList>
    </citation>
    <scope>NUCLEOTIDE SEQUENCE [LARGE SCALE GENOMIC DNA]</scope>
    <source>
        <strain evidence="2 3">NBRC 3858</strain>
    </source>
</reference>
<dbReference type="Proteomes" id="UP000321089">
    <property type="component" value="Unassembled WGS sequence"/>
</dbReference>